<evidence type="ECO:0000313" key="2">
    <source>
        <dbReference type="Proteomes" id="UP000178797"/>
    </source>
</evidence>
<comment type="caution">
    <text evidence="1">The sequence shown here is derived from an EMBL/GenBank/DDBJ whole genome shotgun (WGS) entry which is preliminary data.</text>
</comment>
<dbReference type="Proteomes" id="UP000178797">
    <property type="component" value="Unassembled WGS sequence"/>
</dbReference>
<organism evidence="1 2">
    <name type="scientific">Candidatus Schekmanbacteria bacterium RBG_16_38_10</name>
    <dbReference type="NCBI Taxonomy" id="1817879"/>
    <lineage>
        <taxon>Bacteria</taxon>
        <taxon>Candidatus Schekmaniibacteriota</taxon>
    </lineage>
</organism>
<protein>
    <submittedName>
        <fullName evidence="1">Uncharacterized protein</fullName>
    </submittedName>
</protein>
<name>A0A1F7RXY4_9BACT</name>
<proteinExistence type="predicted"/>
<gene>
    <name evidence="1" type="ORF">A2W05_11810</name>
</gene>
<reference evidence="1 2" key="1">
    <citation type="journal article" date="2016" name="Nat. Commun.">
        <title>Thousands of microbial genomes shed light on interconnected biogeochemical processes in an aquifer system.</title>
        <authorList>
            <person name="Anantharaman K."/>
            <person name="Brown C.T."/>
            <person name="Hug L.A."/>
            <person name="Sharon I."/>
            <person name="Castelle C.J."/>
            <person name="Probst A.J."/>
            <person name="Thomas B.C."/>
            <person name="Singh A."/>
            <person name="Wilkins M.J."/>
            <person name="Karaoz U."/>
            <person name="Brodie E.L."/>
            <person name="Williams K.H."/>
            <person name="Hubbard S.S."/>
            <person name="Banfield J.F."/>
        </authorList>
    </citation>
    <scope>NUCLEOTIDE SEQUENCE [LARGE SCALE GENOMIC DNA]</scope>
</reference>
<dbReference type="AlphaFoldDB" id="A0A1F7RXY4"/>
<dbReference type="EMBL" id="MGDE01000093">
    <property type="protein sequence ID" value="OGL46331.1"/>
    <property type="molecule type" value="Genomic_DNA"/>
</dbReference>
<sequence length="67" mass="7796">MTVKVKSIDAHVRSIEEELKALKTLVKHYPRGKKERKTFASLKGIWKGKIHFTMDEIKEAEIKIKGF</sequence>
<evidence type="ECO:0000313" key="1">
    <source>
        <dbReference type="EMBL" id="OGL46331.1"/>
    </source>
</evidence>
<accession>A0A1F7RXY4</accession>